<dbReference type="PANTHER" id="PTHR24100:SF151">
    <property type="entry name" value="ICOS LIGAND"/>
    <property type="match status" value="1"/>
</dbReference>
<dbReference type="Pfam" id="PF22705">
    <property type="entry name" value="C2-set_3"/>
    <property type="match status" value="1"/>
</dbReference>
<dbReference type="GO" id="GO:0005102">
    <property type="term" value="F:signaling receptor binding"/>
    <property type="evidence" value="ECO:0007669"/>
    <property type="project" value="TreeGrafter"/>
</dbReference>
<sequence>MFHQKTGLLLQSTITALLFCLLLTHCCRGQSQVMSPSQPIVATLGDDIILPSYLEPAYDATTVTVEWARPDLNPRFIYVSRSGHDLEKMKNPSFKGRTSMFIDELKNGNISLKISKVKQADAGRYRCFVPELNEDTFMELVVVSGAVSQPVTTLAGIDGKGGVVLQCDSAGWYPEPEVLWLDAEGNLLSAGPTETLRGPDDLYSVSSRVTVEKKHGNKFTCRVQQNNINQTRDTWIHVPHDFFVVQSCSTSTTVSLAVCMVVSIILFILAVVLFVHMRRQNRTKRREDVQVKSEEEEALMLMKTLEKEKQPESKRVNKEAEVSLLVDEERHQDQLKEEELKQKEQQRKKEAENMIQRLKEKLDMKKNKVENKQSELQRFQEEKKKIQEDLQNLIKDLNTKNTKLKTITEELAKSSWPSFLSSEKQKKKEDEKKIQREIENLSKQLMTKNTEFQNKDEECEEKQVELKQLLDDQQKMEIKLQSEEQKLKKKEYDDIKNQLQLETEERKKAENEVKMLKTDLKELQNEKQKSERKLKTELQEMKEINQNSSASWRSMTAPIILEMLNTWENYIRLRNISSEEINLEGWKLKLKTTTRGPTITKWNHPLIIKAEGSHYVNVDFTAWRTGELQITLITNEGKEYRLQ</sequence>
<feature type="domain" description="Ig-like" evidence="13">
    <location>
        <begin position="130"/>
        <end position="237"/>
    </location>
</feature>
<evidence type="ECO:0000256" key="8">
    <source>
        <dbReference type="ARBA" id="ARBA00023319"/>
    </source>
</evidence>
<feature type="coiled-coil region" evidence="10">
    <location>
        <begin position="326"/>
        <end position="547"/>
    </location>
</feature>
<dbReference type="Gene3D" id="2.60.40.10">
    <property type="entry name" value="Immunoglobulins"/>
    <property type="match status" value="2"/>
</dbReference>
<comment type="similarity">
    <text evidence="9">Belongs to the SKINT family.</text>
</comment>
<dbReference type="STRING" id="161767.ENSAPEP00000024612"/>
<feature type="signal peptide" evidence="12">
    <location>
        <begin position="1"/>
        <end position="29"/>
    </location>
</feature>
<keyword evidence="7" id="KW-0325">Glycoprotein</keyword>
<dbReference type="OMA" id="RTENCDW"/>
<dbReference type="Ensembl" id="ENSAPET00000025258.1">
    <property type="protein sequence ID" value="ENSAPEP00000024612.1"/>
    <property type="gene ID" value="ENSAPEG00000017514.1"/>
</dbReference>
<organism evidence="14 15">
    <name type="scientific">Amphiprion percula</name>
    <name type="common">Orange clownfish</name>
    <name type="synonym">Lutjanus percula</name>
    <dbReference type="NCBI Taxonomy" id="161767"/>
    <lineage>
        <taxon>Eukaryota</taxon>
        <taxon>Metazoa</taxon>
        <taxon>Chordata</taxon>
        <taxon>Craniata</taxon>
        <taxon>Vertebrata</taxon>
        <taxon>Euteleostomi</taxon>
        <taxon>Actinopterygii</taxon>
        <taxon>Neopterygii</taxon>
        <taxon>Teleostei</taxon>
        <taxon>Neoteleostei</taxon>
        <taxon>Acanthomorphata</taxon>
        <taxon>Ovalentaria</taxon>
        <taxon>Pomacentridae</taxon>
        <taxon>Amphiprion</taxon>
    </lineage>
</organism>
<dbReference type="GO" id="GO:0001817">
    <property type="term" value="P:regulation of cytokine production"/>
    <property type="evidence" value="ECO:0007669"/>
    <property type="project" value="TreeGrafter"/>
</dbReference>
<evidence type="ECO:0000313" key="14">
    <source>
        <dbReference type="Ensembl" id="ENSAPEP00000024612.1"/>
    </source>
</evidence>
<dbReference type="Proteomes" id="UP000265080">
    <property type="component" value="Chromosome 23"/>
</dbReference>
<evidence type="ECO:0000259" key="13">
    <source>
        <dbReference type="PROSITE" id="PS50835"/>
    </source>
</evidence>
<reference evidence="14" key="2">
    <citation type="submission" date="2025-08" db="UniProtKB">
        <authorList>
            <consortium name="Ensembl"/>
        </authorList>
    </citation>
    <scope>IDENTIFICATION</scope>
</reference>
<keyword evidence="8" id="KW-0393">Immunoglobulin domain</keyword>
<keyword evidence="10" id="KW-0175">Coiled coil</keyword>
<keyword evidence="15" id="KW-1185">Reference proteome</keyword>
<dbReference type="InterPro" id="IPR050504">
    <property type="entry name" value="IgSF_BTN/MOG"/>
</dbReference>
<dbReference type="Gene3D" id="2.60.40.1260">
    <property type="entry name" value="Lamin Tail domain"/>
    <property type="match status" value="1"/>
</dbReference>
<keyword evidence="5 11" id="KW-0472">Membrane</keyword>
<accession>A0A3P8TNJ2</accession>
<evidence type="ECO:0000256" key="6">
    <source>
        <dbReference type="ARBA" id="ARBA00023157"/>
    </source>
</evidence>
<dbReference type="InterPro" id="IPR013106">
    <property type="entry name" value="Ig_V-set"/>
</dbReference>
<keyword evidence="2 11" id="KW-0812">Transmembrane</keyword>
<dbReference type="GeneTree" id="ENSGT01050000244843"/>
<reference evidence="14" key="3">
    <citation type="submission" date="2025-09" db="UniProtKB">
        <authorList>
            <consortium name="Ensembl"/>
        </authorList>
    </citation>
    <scope>IDENTIFICATION</scope>
</reference>
<evidence type="ECO:0000256" key="5">
    <source>
        <dbReference type="ARBA" id="ARBA00023136"/>
    </source>
</evidence>
<dbReference type="GO" id="GO:0009897">
    <property type="term" value="C:external side of plasma membrane"/>
    <property type="evidence" value="ECO:0007669"/>
    <property type="project" value="TreeGrafter"/>
</dbReference>
<dbReference type="AlphaFoldDB" id="A0A3P8TNJ2"/>
<dbReference type="PROSITE" id="PS50835">
    <property type="entry name" value="IG_LIKE"/>
    <property type="match status" value="1"/>
</dbReference>
<dbReference type="InterPro" id="IPR007110">
    <property type="entry name" value="Ig-like_dom"/>
</dbReference>
<dbReference type="InterPro" id="IPR036415">
    <property type="entry name" value="Lamin_tail_dom_sf"/>
</dbReference>
<dbReference type="InterPro" id="IPR036179">
    <property type="entry name" value="Ig-like_dom_sf"/>
</dbReference>
<keyword evidence="4 11" id="KW-1133">Transmembrane helix</keyword>
<dbReference type="InterPro" id="IPR013783">
    <property type="entry name" value="Ig-like_fold"/>
</dbReference>
<dbReference type="PANTHER" id="PTHR24100">
    <property type="entry name" value="BUTYROPHILIN"/>
    <property type="match status" value="1"/>
</dbReference>
<evidence type="ECO:0000256" key="11">
    <source>
        <dbReference type="SAM" id="Phobius"/>
    </source>
</evidence>
<dbReference type="FunFam" id="2.60.40.10:FF:000142">
    <property type="entry name" value="V-set domain-containing T-cell activation inhibitor 1"/>
    <property type="match status" value="1"/>
</dbReference>
<dbReference type="GO" id="GO:1903037">
    <property type="term" value="P:regulation of leukocyte cell-cell adhesion"/>
    <property type="evidence" value="ECO:0007669"/>
    <property type="project" value="UniProtKB-ARBA"/>
</dbReference>
<reference evidence="14 15" key="1">
    <citation type="submission" date="2018-03" db="EMBL/GenBank/DDBJ databases">
        <title>Finding Nemo's genes: A chromosome-scale reference assembly of the genome of the orange clownfish Amphiprion percula.</title>
        <authorList>
            <person name="Lehmann R."/>
        </authorList>
    </citation>
    <scope>NUCLEOTIDE SEQUENCE</scope>
</reference>
<dbReference type="FunFam" id="2.60.40.10:FF:000088">
    <property type="entry name" value="Butyrophilin subfamily 1 member A1"/>
    <property type="match status" value="1"/>
</dbReference>
<evidence type="ECO:0000256" key="10">
    <source>
        <dbReference type="SAM" id="Coils"/>
    </source>
</evidence>
<comment type="subcellular location">
    <subcellularLocation>
        <location evidence="1">Membrane</location>
    </subcellularLocation>
</comment>
<evidence type="ECO:0000256" key="1">
    <source>
        <dbReference type="ARBA" id="ARBA00004370"/>
    </source>
</evidence>
<name>A0A3P8TNJ2_AMPPE</name>
<proteinExistence type="inferred from homology"/>
<dbReference type="SUPFAM" id="SSF74853">
    <property type="entry name" value="Lamin A/C globular tail domain"/>
    <property type="match status" value="1"/>
</dbReference>
<keyword evidence="6" id="KW-1015">Disulfide bond</keyword>
<evidence type="ECO:0000256" key="9">
    <source>
        <dbReference type="ARBA" id="ARBA00038221"/>
    </source>
</evidence>
<evidence type="ECO:0000256" key="4">
    <source>
        <dbReference type="ARBA" id="ARBA00022989"/>
    </source>
</evidence>
<evidence type="ECO:0000256" key="7">
    <source>
        <dbReference type="ARBA" id="ARBA00023180"/>
    </source>
</evidence>
<dbReference type="GO" id="GO:0050863">
    <property type="term" value="P:regulation of T cell activation"/>
    <property type="evidence" value="ECO:0007669"/>
    <property type="project" value="UniProtKB-ARBA"/>
</dbReference>
<dbReference type="InterPro" id="IPR053896">
    <property type="entry name" value="BTN3A2-like_Ig-C"/>
</dbReference>
<protein>
    <recommendedName>
        <fullName evidence="13">Ig-like domain-containing protein</fullName>
    </recommendedName>
</protein>
<keyword evidence="3 12" id="KW-0732">Signal</keyword>
<dbReference type="GO" id="GO:0042110">
    <property type="term" value="P:T cell activation"/>
    <property type="evidence" value="ECO:0007669"/>
    <property type="project" value="UniProtKB-ARBA"/>
</dbReference>
<dbReference type="SUPFAM" id="SSF48726">
    <property type="entry name" value="Immunoglobulin"/>
    <property type="match status" value="2"/>
</dbReference>
<dbReference type="Pfam" id="PF07686">
    <property type="entry name" value="V-set"/>
    <property type="match status" value="1"/>
</dbReference>
<evidence type="ECO:0000256" key="12">
    <source>
        <dbReference type="SAM" id="SignalP"/>
    </source>
</evidence>
<feature type="chain" id="PRO_5018024201" description="Ig-like domain-containing protein" evidence="12">
    <location>
        <begin position="30"/>
        <end position="643"/>
    </location>
</feature>
<evidence type="ECO:0000256" key="2">
    <source>
        <dbReference type="ARBA" id="ARBA00022692"/>
    </source>
</evidence>
<feature type="transmembrane region" description="Helical" evidence="11">
    <location>
        <begin position="254"/>
        <end position="276"/>
    </location>
</feature>
<dbReference type="GO" id="GO:0050852">
    <property type="term" value="P:T cell receptor signaling pathway"/>
    <property type="evidence" value="ECO:0007669"/>
    <property type="project" value="TreeGrafter"/>
</dbReference>
<evidence type="ECO:0000256" key="3">
    <source>
        <dbReference type="ARBA" id="ARBA00022729"/>
    </source>
</evidence>
<evidence type="ECO:0000313" key="15">
    <source>
        <dbReference type="Proteomes" id="UP000265080"/>
    </source>
</evidence>